<comment type="caution">
    <text evidence="1">The sequence shown here is derived from an EMBL/GenBank/DDBJ whole genome shotgun (WGS) entry which is preliminary data.</text>
</comment>
<accession>A0ABR1JIC0</accession>
<name>A0ABR1JIC0_9AGAR</name>
<dbReference type="Proteomes" id="UP001498398">
    <property type="component" value="Unassembled WGS sequence"/>
</dbReference>
<keyword evidence="2" id="KW-1185">Reference proteome</keyword>
<protein>
    <submittedName>
        <fullName evidence="1">Uncharacterized protein</fullName>
    </submittedName>
</protein>
<organism evidence="1 2">
    <name type="scientific">Marasmiellus scandens</name>
    <dbReference type="NCBI Taxonomy" id="2682957"/>
    <lineage>
        <taxon>Eukaryota</taxon>
        <taxon>Fungi</taxon>
        <taxon>Dikarya</taxon>
        <taxon>Basidiomycota</taxon>
        <taxon>Agaricomycotina</taxon>
        <taxon>Agaricomycetes</taxon>
        <taxon>Agaricomycetidae</taxon>
        <taxon>Agaricales</taxon>
        <taxon>Marasmiineae</taxon>
        <taxon>Omphalotaceae</taxon>
        <taxon>Marasmiellus</taxon>
    </lineage>
</organism>
<sequence>MTFVVVFLDSRRGIGAVHRYAGTSSTNAERKHRYSVTVDQRWRSRSSQRFTQTLLLVNLFSDKQIATTVHPRNEDTIVSAQQNVKPMRTPSMRRKGTVRRMRTVRERVVGLLLFLKTMSSRMTMPLLPPLLRLGTDV</sequence>
<dbReference type="EMBL" id="JBANRG010000013">
    <property type="protein sequence ID" value="KAK7461540.1"/>
    <property type="molecule type" value="Genomic_DNA"/>
</dbReference>
<evidence type="ECO:0000313" key="2">
    <source>
        <dbReference type="Proteomes" id="UP001498398"/>
    </source>
</evidence>
<evidence type="ECO:0000313" key="1">
    <source>
        <dbReference type="EMBL" id="KAK7461540.1"/>
    </source>
</evidence>
<gene>
    <name evidence="1" type="ORF">VKT23_008714</name>
</gene>
<reference evidence="1 2" key="1">
    <citation type="submission" date="2024-01" db="EMBL/GenBank/DDBJ databases">
        <title>A draft genome for the cacao thread blight pathogen Marasmiellus scandens.</title>
        <authorList>
            <person name="Baruah I.K."/>
            <person name="Leung J."/>
            <person name="Bukari Y."/>
            <person name="Amoako-Attah I."/>
            <person name="Meinhardt L.W."/>
            <person name="Bailey B.A."/>
            <person name="Cohen S.P."/>
        </authorList>
    </citation>
    <scope>NUCLEOTIDE SEQUENCE [LARGE SCALE GENOMIC DNA]</scope>
    <source>
        <strain evidence="1 2">GH-19</strain>
    </source>
</reference>
<proteinExistence type="predicted"/>